<comment type="caution">
    <text evidence="1">The sequence shown here is derived from an EMBL/GenBank/DDBJ whole genome shotgun (WGS) entry which is preliminary data.</text>
</comment>
<keyword evidence="2" id="KW-1185">Reference proteome</keyword>
<accession>A0AAV4P735</accession>
<gene>
    <name evidence="1" type="ORF">CEXT_757721</name>
</gene>
<evidence type="ECO:0000313" key="1">
    <source>
        <dbReference type="EMBL" id="GIX92303.1"/>
    </source>
</evidence>
<proteinExistence type="predicted"/>
<organism evidence="1 2">
    <name type="scientific">Caerostris extrusa</name>
    <name type="common">Bark spider</name>
    <name type="synonym">Caerostris bankana</name>
    <dbReference type="NCBI Taxonomy" id="172846"/>
    <lineage>
        <taxon>Eukaryota</taxon>
        <taxon>Metazoa</taxon>
        <taxon>Ecdysozoa</taxon>
        <taxon>Arthropoda</taxon>
        <taxon>Chelicerata</taxon>
        <taxon>Arachnida</taxon>
        <taxon>Araneae</taxon>
        <taxon>Araneomorphae</taxon>
        <taxon>Entelegynae</taxon>
        <taxon>Araneoidea</taxon>
        <taxon>Araneidae</taxon>
        <taxon>Caerostris</taxon>
    </lineage>
</organism>
<protein>
    <submittedName>
        <fullName evidence="1">Uncharacterized protein</fullName>
    </submittedName>
</protein>
<dbReference type="EMBL" id="BPLR01021679">
    <property type="protein sequence ID" value="GIX92303.1"/>
    <property type="molecule type" value="Genomic_DNA"/>
</dbReference>
<dbReference type="AlphaFoldDB" id="A0AAV4P735"/>
<name>A0AAV4P735_CAEEX</name>
<sequence>MSSRSSIPIANHDKDTIGVRCTLLLRWSEKRGFRYFISHQSQFFYGTHGSQYDQSEVVRTNHDSTSSITVSFNKVRLVIHGALRFPVQYMA</sequence>
<evidence type="ECO:0000313" key="2">
    <source>
        <dbReference type="Proteomes" id="UP001054945"/>
    </source>
</evidence>
<reference evidence="1 2" key="1">
    <citation type="submission" date="2021-06" db="EMBL/GenBank/DDBJ databases">
        <title>Caerostris extrusa draft genome.</title>
        <authorList>
            <person name="Kono N."/>
            <person name="Arakawa K."/>
        </authorList>
    </citation>
    <scope>NUCLEOTIDE SEQUENCE [LARGE SCALE GENOMIC DNA]</scope>
</reference>
<dbReference type="Proteomes" id="UP001054945">
    <property type="component" value="Unassembled WGS sequence"/>
</dbReference>